<reference evidence="9 10" key="1">
    <citation type="submission" date="2015-03" db="EMBL/GenBank/DDBJ databases">
        <title>RNA-seq based gene annotation and comparative genomics of four Zymoseptoria species reveal species-specific pathogenicity related genes and transposable element activity.</title>
        <authorList>
            <person name="Grandaubert J."/>
            <person name="Bhattacharyya A."/>
            <person name="Stukenbrock E.H."/>
        </authorList>
    </citation>
    <scope>NUCLEOTIDE SEQUENCE [LARGE SCALE GENOMIC DNA]</scope>
    <source>
        <strain evidence="9 10">Zb18110</strain>
    </source>
</reference>
<evidence type="ECO:0000256" key="2">
    <source>
        <dbReference type="ARBA" id="ARBA00005376"/>
    </source>
</evidence>
<dbReference type="PANTHER" id="PTHR13116">
    <property type="entry name" value="ER MEMBRANE PROTEIN COMPLEX SUBUNIT 3"/>
    <property type="match status" value="1"/>
</dbReference>
<dbReference type="InterPro" id="IPR008568">
    <property type="entry name" value="EMC3"/>
</dbReference>
<protein>
    <recommendedName>
        <fullName evidence="3 7">ER membrane protein complex subunit 3</fullName>
    </recommendedName>
</protein>
<evidence type="ECO:0000256" key="7">
    <source>
        <dbReference type="PIRNR" id="PIRNR010045"/>
    </source>
</evidence>
<accession>A0A0F4GBI8</accession>
<evidence type="ECO:0000313" key="9">
    <source>
        <dbReference type="EMBL" id="KJX94756.1"/>
    </source>
</evidence>
<name>A0A0F4GBI8_9PEZI</name>
<dbReference type="GO" id="GO:0032977">
    <property type="term" value="F:membrane insertase activity"/>
    <property type="evidence" value="ECO:0007669"/>
    <property type="project" value="EnsemblFungi"/>
</dbReference>
<dbReference type="Proteomes" id="UP000033647">
    <property type="component" value="Unassembled WGS sequence"/>
</dbReference>
<dbReference type="AlphaFoldDB" id="A0A0F4GBI8"/>
<dbReference type="InterPro" id="IPR002809">
    <property type="entry name" value="EMC3/TMCO1"/>
</dbReference>
<dbReference type="GO" id="GO:0034975">
    <property type="term" value="P:protein folding in endoplasmic reticulum"/>
    <property type="evidence" value="ECO:0007669"/>
    <property type="project" value="TreeGrafter"/>
</dbReference>
<evidence type="ECO:0000256" key="4">
    <source>
        <dbReference type="ARBA" id="ARBA00022692"/>
    </source>
</evidence>
<dbReference type="SMART" id="SM01415">
    <property type="entry name" value="DUF106"/>
    <property type="match status" value="1"/>
</dbReference>
<comment type="function">
    <text evidence="7">The EMC seems to be required for efficient folding of proteins in the endoplasmic reticulum (ER).</text>
</comment>
<keyword evidence="4 8" id="KW-0812">Transmembrane</keyword>
<organism evidence="9 10">
    <name type="scientific">Zymoseptoria brevis</name>
    <dbReference type="NCBI Taxonomy" id="1047168"/>
    <lineage>
        <taxon>Eukaryota</taxon>
        <taxon>Fungi</taxon>
        <taxon>Dikarya</taxon>
        <taxon>Ascomycota</taxon>
        <taxon>Pezizomycotina</taxon>
        <taxon>Dothideomycetes</taxon>
        <taxon>Dothideomycetidae</taxon>
        <taxon>Mycosphaerellales</taxon>
        <taxon>Mycosphaerellaceae</taxon>
        <taxon>Zymoseptoria</taxon>
    </lineage>
</organism>
<evidence type="ECO:0000313" key="10">
    <source>
        <dbReference type="Proteomes" id="UP000033647"/>
    </source>
</evidence>
<evidence type="ECO:0000256" key="5">
    <source>
        <dbReference type="ARBA" id="ARBA00022989"/>
    </source>
</evidence>
<feature type="transmembrane region" description="Helical" evidence="8">
    <location>
        <begin position="179"/>
        <end position="197"/>
    </location>
</feature>
<dbReference type="GO" id="GO:0006644">
    <property type="term" value="P:phospholipid metabolic process"/>
    <property type="evidence" value="ECO:0007669"/>
    <property type="project" value="EnsemblFungi"/>
</dbReference>
<gene>
    <name evidence="9" type="ORF">TI39_contig4159g00016</name>
</gene>
<comment type="caution">
    <text evidence="9">The sequence shown here is derived from an EMBL/GenBank/DDBJ whole genome shotgun (WGS) entry which is preliminary data.</text>
</comment>
<keyword evidence="6 8" id="KW-0472">Membrane</keyword>
<evidence type="ECO:0000256" key="6">
    <source>
        <dbReference type="ARBA" id="ARBA00023136"/>
    </source>
</evidence>
<dbReference type="STRING" id="1047168.A0A0F4GBI8"/>
<dbReference type="GO" id="GO:0072546">
    <property type="term" value="C:EMC complex"/>
    <property type="evidence" value="ECO:0007669"/>
    <property type="project" value="EnsemblFungi"/>
</dbReference>
<dbReference type="Pfam" id="PF01956">
    <property type="entry name" value="EMC3_TMCO1"/>
    <property type="match status" value="1"/>
</dbReference>
<dbReference type="GO" id="GO:0045050">
    <property type="term" value="P:protein insertion into ER membrane by stop-transfer membrane-anchor sequence"/>
    <property type="evidence" value="ECO:0007669"/>
    <property type="project" value="EnsemblFungi"/>
</dbReference>
<dbReference type="PIRSF" id="PIRSF010045">
    <property type="entry name" value="DUF850_TM_euk"/>
    <property type="match status" value="1"/>
</dbReference>
<evidence type="ECO:0000256" key="3">
    <source>
        <dbReference type="ARBA" id="ARBA00020822"/>
    </source>
</evidence>
<proteinExistence type="inferred from homology"/>
<feature type="transmembrane region" description="Helical" evidence="8">
    <location>
        <begin position="15"/>
        <end position="37"/>
    </location>
</feature>
<keyword evidence="10" id="KW-1185">Reference proteome</keyword>
<dbReference type="GO" id="GO:0051087">
    <property type="term" value="F:protein-folding chaperone binding"/>
    <property type="evidence" value="ECO:0007669"/>
    <property type="project" value="EnsemblFungi"/>
</dbReference>
<keyword evidence="5 8" id="KW-1133">Transmembrane helix</keyword>
<comment type="subcellular location">
    <subcellularLocation>
        <location evidence="1">Membrane</location>
        <topology evidence="1">Multi-pass membrane protein</topology>
    </subcellularLocation>
</comment>
<comment type="similarity">
    <text evidence="2 7">Belongs to the EMC3 family.</text>
</comment>
<sequence>MASPVEQQIHRDPALFYWILLPITVVMILTGILRHYLSTLLQTIPKKQPIGKTRQQRSLAHAQTLRVNYQQISKSAFERRKEVFIEGVKDGRYLADQENRGQPPANPMTDPAMMEGMMGMMKGNVAMMVPQSLIMGWINAFFSGYVIMKLPFPLTPQFKQMLQAGVGTRDLDVRWVSSLSWYFLTLFGLQPVYNFILGSNNAAAQVTQQMAQQQMVTNPMGGQEDPEKPFKAEIENLEVLEHRYILEGIEDRLIAKFGASV</sequence>
<dbReference type="OrthoDB" id="6745403at2759"/>
<feature type="transmembrane region" description="Helical" evidence="8">
    <location>
        <begin position="125"/>
        <end position="148"/>
    </location>
</feature>
<dbReference type="EMBL" id="LAFY01004118">
    <property type="protein sequence ID" value="KJX94756.1"/>
    <property type="molecule type" value="Genomic_DNA"/>
</dbReference>
<evidence type="ECO:0000256" key="1">
    <source>
        <dbReference type="ARBA" id="ARBA00004141"/>
    </source>
</evidence>
<dbReference type="GO" id="GO:0015914">
    <property type="term" value="P:phospholipid transport"/>
    <property type="evidence" value="ECO:0007669"/>
    <property type="project" value="EnsemblFungi"/>
</dbReference>
<dbReference type="PANTHER" id="PTHR13116:SF5">
    <property type="entry name" value="ER MEMBRANE PROTEIN COMPLEX SUBUNIT 3"/>
    <property type="match status" value="1"/>
</dbReference>
<evidence type="ECO:0000256" key="8">
    <source>
        <dbReference type="SAM" id="Phobius"/>
    </source>
</evidence>